<feature type="domain" description="Archaeal Type IV pilin N-terminal" evidence="2">
    <location>
        <begin position="10"/>
        <end position="78"/>
    </location>
</feature>
<dbReference type="InterPro" id="IPR012859">
    <property type="entry name" value="Pilin_N_archaeal"/>
</dbReference>
<dbReference type="Gene3D" id="2.60.40.10">
    <property type="entry name" value="Immunoglobulins"/>
    <property type="match status" value="1"/>
</dbReference>
<dbReference type="EnsemblBacteria" id="CAI49029">
    <property type="protein sequence ID" value="CAI49029"/>
    <property type="gene ID" value="NP_1876A"/>
</dbReference>
<accession>A0A1U7EVI0</accession>
<dbReference type="eggNOG" id="arCOG02416">
    <property type="taxonomic scope" value="Archaea"/>
</dbReference>
<dbReference type="RefSeq" id="WP_011322661.1">
    <property type="nucleotide sequence ID" value="NC_007426.1"/>
</dbReference>
<gene>
    <name evidence="3" type="ordered locus">NP_1876A</name>
</gene>
<keyword evidence="1" id="KW-0472">Membrane</keyword>
<organism evidence="3 4">
    <name type="scientific">Natronomonas pharaonis (strain ATCC 35678 / DSM 2160 / CIP 103997 / JCM 8858 / NBRC 14720 / NCIMB 2260 / Gabara)</name>
    <name type="common">Halobacterium pharaonis</name>
    <dbReference type="NCBI Taxonomy" id="348780"/>
    <lineage>
        <taxon>Archaea</taxon>
        <taxon>Methanobacteriati</taxon>
        <taxon>Methanobacteriota</taxon>
        <taxon>Stenosarchaea group</taxon>
        <taxon>Halobacteria</taxon>
        <taxon>Halobacteriales</taxon>
        <taxon>Natronomonadaceae</taxon>
        <taxon>Natronomonas</taxon>
    </lineage>
</organism>
<evidence type="ECO:0000313" key="4">
    <source>
        <dbReference type="Proteomes" id="UP000002698"/>
    </source>
</evidence>
<dbReference type="EMBL" id="CR936257">
    <property type="protein sequence ID" value="CAI49029.1"/>
    <property type="molecule type" value="Genomic_DNA"/>
</dbReference>
<evidence type="ECO:0000256" key="1">
    <source>
        <dbReference type="SAM" id="Phobius"/>
    </source>
</evidence>
<proteinExistence type="predicted"/>
<feature type="transmembrane region" description="Helical" evidence="1">
    <location>
        <begin position="225"/>
        <end position="244"/>
    </location>
</feature>
<evidence type="ECO:0000313" key="3">
    <source>
        <dbReference type="EMBL" id="CAI49029.1"/>
    </source>
</evidence>
<dbReference type="AlphaFoldDB" id="A0A1U7EVI0"/>
<evidence type="ECO:0000259" key="2">
    <source>
        <dbReference type="Pfam" id="PF07790"/>
    </source>
</evidence>
<dbReference type="InterPro" id="IPR013783">
    <property type="entry name" value="Ig-like_fold"/>
</dbReference>
<name>A0A1U7EVI0_NATPD</name>
<dbReference type="Proteomes" id="UP000002698">
    <property type="component" value="Chromosome"/>
</dbReference>
<protein>
    <submittedName>
        <fullName evidence="3">DUF1628 domain protein</fullName>
    </submittedName>
</protein>
<dbReference type="KEGG" id="nph:NP_1876A"/>
<dbReference type="STRING" id="348780.NP_1876A"/>
<keyword evidence="4" id="KW-1185">Reference proteome</keyword>
<dbReference type="Pfam" id="PF07790">
    <property type="entry name" value="Pilin_N"/>
    <property type="match status" value="1"/>
</dbReference>
<dbReference type="InterPro" id="IPR013373">
    <property type="entry name" value="Flagellin/pilin_N_arc"/>
</dbReference>
<feature type="transmembrane region" description="Helical" evidence="1">
    <location>
        <begin position="12"/>
        <end position="36"/>
    </location>
</feature>
<sequence length="253" mass="26958">MVPERRGAVPVTGVAFLVAITLILATTASVFVFGIGDDGIADEAVPSAAFDTATESTTLTLTHESGDTIDGDRLEVQGGVNTDVPETVAAGSRIETTPIEDEVRLVWHGDDISATLTTVETDSVDLSELSAFVIESFAVDDSDCPSGTANIDATIRNTGEVTHEQDIKLYLVYDDGEDELFETRTLELAPGETEEISETRSCNEFEDNPDAVRLETEDDEAVEDLAGFGVLVALIAIGLALVRFSRLGRSKNA</sequence>
<keyword evidence="1" id="KW-0812">Transmembrane</keyword>
<keyword evidence="1" id="KW-1133">Transmembrane helix</keyword>
<dbReference type="HOGENOM" id="CLU_1096737_0_0_2"/>
<dbReference type="NCBIfam" id="TIGR02537">
    <property type="entry name" value="arch_flag_Nterm"/>
    <property type="match status" value="1"/>
</dbReference>
<dbReference type="GeneID" id="3701286"/>
<reference evidence="3 4" key="1">
    <citation type="journal article" date="2005" name="Genome Res.">
        <title>Living with two extremes: conclusions from the genome sequence of Natronomonas pharaonis.</title>
        <authorList>
            <person name="Falb M."/>
            <person name="Pfeiffer F."/>
            <person name="Palm P."/>
            <person name="Rodewald K."/>
            <person name="Hickmann V."/>
            <person name="Tittor J."/>
            <person name="Oesterhelt D."/>
        </authorList>
    </citation>
    <scope>NUCLEOTIDE SEQUENCE [LARGE SCALE GENOMIC DNA]</scope>
    <source>
        <strain evidence="4">ATCC 35678 / DSM 2160 / CIP 103997 / JCM 8858 / NBRC 14720 / NCIMB 2260 / Gabara</strain>
    </source>
</reference>